<sequence length="114" mass="12971">MHVHFYMTKSAVPWYCSRQTVVQAERTFSTKHWHGNVLFKLRVSAGTRLVRLAARLLPPNPNREDRWLRSATTVFVSRPTDGTASTVATHLIWITLSSSRCTSRSTGTRISSIR</sequence>
<dbReference type="AlphaFoldDB" id="A0A8W7P726"/>
<dbReference type="Proteomes" id="UP000075882">
    <property type="component" value="Unassembled WGS sequence"/>
</dbReference>
<evidence type="ECO:0000313" key="1">
    <source>
        <dbReference type="EnsemblMetazoa" id="ACOM027020-PA.1"/>
    </source>
</evidence>
<protein>
    <submittedName>
        <fullName evidence="1">Uncharacterized protein</fullName>
    </submittedName>
</protein>
<proteinExistence type="predicted"/>
<name>A0A8W7P726_ANOCL</name>
<organism evidence="1">
    <name type="scientific">Anopheles coluzzii</name>
    <name type="common">African malaria mosquito</name>
    <dbReference type="NCBI Taxonomy" id="1518534"/>
    <lineage>
        <taxon>Eukaryota</taxon>
        <taxon>Metazoa</taxon>
        <taxon>Ecdysozoa</taxon>
        <taxon>Arthropoda</taxon>
        <taxon>Hexapoda</taxon>
        <taxon>Insecta</taxon>
        <taxon>Pterygota</taxon>
        <taxon>Neoptera</taxon>
        <taxon>Endopterygota</taxon>
        <taxon>Diptera</taxon>
        <taxon>Nematocera</taxon>
        <taxon>Culicoidea</taxon>
        <taxon>Culicidae</taxon>
        <taxon>Anophelinae</taxon>
        <taxon>Anopheles</taxon>
    </lineage>
</organism>
<accession>A0A8W7P726</accession>
<dbReference type="EnsemblMetazoa" id="ACOM027020-RA">
    <property type="protein sequence ID" value="ACOM027020-PA.1"/>
    <property type="gene ID" value="ACOM027020"/>
</dbReference>
<reference evidence="1" key="1">
    <citation type="submission" date="2022-08" db="UniProtKB">
        <authorList>
            <consortium name="EnsemblMetazoa"/>
        </authorList>
    </citation>
    <scope>IDENTIFICATION</scope>
</reference>